<dbReference type="EMBL" id="JAUZQC010000019">
    <property type="protein sequence ID" value="KAK5853870.1"/>
    <property type="molecule type" value="Genomic_DNA"/>
</dbReference>
<protein>
    <submittedName>
        <fullName evidence="2">Uncharacterized protein</fullName>
    </submittedName>
</protein>
<evidence type="ECO:0000256" key="1">
    <source>
        <dbReference type="SAM" id="MobiDB-lite"/>
    </source>
</evidence>
<dbReference type="Proteomes" id="UP001346869">
    <property type="component" value="Unassembled WGS sequence"/>
</dbReference>
<reference evidence="2 3" key="1">
    <citation type="journal article" date="2023" name="Genes (Basel)">
        <title>Chromosome-Level Genome Assembly and Circadian Gene Repertoire of the Patagonia Blennie Eleginops maclovinus-The Closest Ancestral Proxy of Antarctic Cryonotothenioids.</title>
        <authorList>
            <person name="Cheng C.C."/>
            <person name="Rivera-Colon A.G."/>
            <person name="Minhas B.F."/>
            <person name="Wilson L."/>
            <person name="Rayamajhi N."/>
            <person name="Vargas-Chacoff L."/>
            <person name="Catchen J.M."/>
        </authorList>
    </citation>
    <scope>NUCLEOTIDE SEQUENCE [LARGE SCALE GENOMIC DNA]</scope>
    <source>
        <strain evidence="2">JMC-PN-2008</strain>
    </source>
</reference>
<evidence type="ECO:0000313" key="3">
    <source>
        <dbReference type="Proteomes" id="UP001346869"/>
    </source>
</evidence>
<comment type="caution">
    <text evidence="2">The sequence shown here is derived from an EMBL/GenBank/DDBJ whole genome shotgun (WGS) entry which is preliminary data.</text>
</comment>
<keyword evidence="3" id="KW-1185">Reference proteome</keyword>
<gene>
    <name evidence="2" type="ORF">PBY51_014991</name>
</gene>
<feature type="region of interest" description="Disordered" evidence="1">
    <location>
        <begin position="1"/>
        <end position="32"/>
    </location>
</feature>
<reference evidence="2 3" key="2">
    <citation type="journal article" date="2023" name="Mol. Biol. Evol.">
        <title>Genomics of Secondarily Temperate Adaptation in the Only Non-Antarctic Icefish.</title>
        <authorList>
            <person name="Rivera-Colon A.G."/>
            <person name="Rayamajhi N."/>
            <person name="Minhas B.F."/>
            <person name="Madrigal G."/>
            <person name="Bilyk K.T."/>
            <person name="Yoon V."/>
            <person name="Hune M."/>
            <person name="Gregory S."/>
            <person name="Cheng C.H.C."/>
            <person name="Catchen J.M."/>
        </authorList>
    </citation>
    <scope>NUCLEOTIDE SEQUENCE [LARGE SCALE GENOMIC DNA]</scope>
    <source>
        <strain evidence="2">JMC-PN-2008</strain>
    </source>
</reference>
<organism evidence="2 3">
    <name type="scientific">Eleginops maclovinus</name>
    <name type="common">Patagonian blennie</name>
    <name type="synonym">Eleginus maclovinus</name>
    <dbReference type="NCBI Taxonomy" id="56733"/>
    <lineage>
        <taxon>Eukaryota</taxon>
        <taxon>Metazoa</taxon>
        <taxon>Chordata</taxon>
        <taxon>Craniata</taxon>
        <taxon>Vertebrata</taxon>
        <taxon>Euteleostomi</taxon>
        <taxon>Actinopterygii</taxon>
        <taxon>Neopterygii</taxon>
        <taxon>Teleostei</taxon>
        <taxon>Neoteleostei</taxon>
        <taxon>Acanthomorphata</taxon>
        <taxon>Eupercaria</taxon>
        <taxon>Perciformes</taxon>
        <taxon>Notothenioidei</taxon>
        <taxon>Eleginopidae</taxon>
        <taxon>Eleginops</taxon>
    </lineage>
</organism>
<evidence type="ECO:0000313" key="2">
    <source>
        <dbReference type="EMBL" id="KAK5853870.1"/>
    </source>
</evidence>
<sequence>MDLLAKPGKEASSPLRAGQGPGAPRRPAELEPTHLCLPQTLRGNMERHNVLILSNLDTVEHLEIWIWLISDMETDGTLLRLKNKG</sequence>
<name>A0AAN7X6L3_ELEMC</name>
<proteinExistence type="predicted"/>
<dbReference type="AlphaFoldDB" id="A0AAN7X6L3"/>
<accession>A0AAN7X6L3</accession>